<feature type="domain" description="HTH araC/xylS-type" evidence="4">
    <location>
        <begin position="198"/>
        <end position="296"/>
    </location>
</feature>
<keyword evidence="2" id="KW-0238">DNA-binding</keyword>
<evidence type="ECO:0000256" key="3">
    <source>
        <dbReference type="ARBA" id="ARBA00023163"/>
    </source>
</evidence>
<dbReference type="Proteomes" id="UP000633936">
    <property type="component" value="Unassembled WGS sequence"/>
</dbReference>
<evidence type="ECO:0000313" key="6">
    <source>
        <dbReference type="Proteomes" id="UP000633936"/>
    </source>
</evidence>
<dbReference type="PANTHER" id="PTHR43280:SF28">
    <property type="entry name" value="HTH-TYPE TRANSCRIPTIONAL ACTIVATOR RHAS"/>
    <property type="match status" value="1"/>
</dbReference>
<dbReference type="SUPFAM" id="SSF51215">
    <property type="entry name" value="Regulatory protein AraC"/>
    <property type="match status" value="1"/>
</dbReference>
<sequence>MNINTTYTKIITDEDLMETIQHGSNLYPFQFYYEDLSVFDFNCVEWHWHTELEFIYIESGTVTLWIGEDQFNLTEGNGIFINTKVIHRLYSSSKALIPNFVFMPSFIAPCDSLIYQKYILPIISYPLPFLIFHKEVCWQAKVLSIMRQIISAQDSVSSKELLTSSLLQNLWLEIFENTDISYQEEHKEHSTASQARLQLMMQFIHLNYSRSISLDDIAEQAMVSKSTALNLFRKYLHITPVNYLINYRLKQAGQLLSKTEKKVSLISSETGFHNVDYFCRLFKKRYKLTPTEYRKQKHFL</sequence>
<dbReference type="InterPro" id="IPR003313">
    <property type="entry name" value="AraC-bd"/>
</dbReference>
<dbReference type="RefSeq" id="WP_117943623.1">
    <property type="nucleotide sequence ID" value="NZ_JACOQE010000013.1"/>
</dbReference>
<protein>
    <submittedName>
        <fullName evidence="5">Helix-turn-helix transcriptional regulator</fullName>
    </submittedName>
</protein>
<keyword evidence="6" id="KW-1185">Reference proteome</keyword>
<comment type="caution">
    <text evidence="5">The sequence shown here is derived from an EMBL/GenBank/DDBJ whole genome shotgun (WGS) entry which is preliminary data.</text>
</comment>
<dbReference type="SMART" id="SM00342">
    <property type="entry name" value="HTH_ARAC"/>
    <property type="match status" value="1"/>
</dbReference>
<dbReference type="Pfam" id="PF12833">
    <property type="entry name" value="HTH_18"/>
    <property type="match status" value="1"/>
</dbReference>
<reference evidence="5 6" key="1">
    <citation type="submission" date="2020-08" db="EMBL/GenBank/DDBJ databases">
        <title>Genome public.</title>
        <authorList>
            <person name="Liu C."/>
            <person name="Sun Q."/>
        </authorList>
    </citation>
    <scope>NUCLEOTIDE SEQUENCE [LARGE SCALE GENOMIC DNA]</scope>
    <source>
        <strain evidence="5 6">27-44</strain>
    </source>
</reference>
<dbReference type="InterPro" id="IPR018060">
    <property type="entry name" value="HTH_AraC"/>
</dbReference>
<dbReference type="PRINTS" id="PR00032">
    <property type="entry name" value="HTHARAC"/>
</dbReference>
<proteinExistence type="predicted"/>
<keyword evidence="3" id="KW-0804">Transcription</keyword>
<evidence type="ECO:0000259" key="4">
    <source>
        <dbReference type="PROSITE" id="PS01124"/>
    </source>
</evidence>
<dbReference type="Gene3D" id="2.60.120.10">
    <property type="entry name" value="Jelly Rolls"/>
    <property type="match status" value="1"/>
</dbReference>
<evidence type="ECO:0000256" key="2">
    <source>
        <dbReference type="ARBA" id="ARBA00023125"/>
    </source>
</evidence>
<name>A0ABR7I531_9FIRM</name>
<dbReference type="InterPro" id="IPR009057">
    <property type="entry name" value="Homeodomain-like_sf"/>
</dbReference>
<dbReference type="PROSITE" id="PS01124">
    <property type="entry name" value="HTH_ARAC_FAMILY_2"/>
    <property type="match status" value="1"/>
</dbReference>
<accession>A0ABR7I531</accession>
<dbReference type="InterPro" id="IPR037923">
    <property type="entry name" value="HTH-like"/>
</dbReference>
<dbReference type="EMBL" id="JACOQE010000013">
    <property type="protein sequence ID" value="MBC5741621.1"/>
    <property type="molecule type" value="Genomic_DNA"/>
</dbReference>
<organism evidence="5 6">
    <name type="scientific">Blautia intestinalis</name>
    <dbReference type="NCBI Taxonomy" id="2763028"/>
    <lineage>
        <taxon>Bacteria</taxon>
        <taxon>Bacillati</taxon>
        <taxon>Bacillota</taxon>
        <taxon>Clostridia</taxon>
        <taxon>Lachnospirales</taxon>
        <taxon>Lachnospiraceae</taxon>
        <taxon>Blautia</taxon>
    </lineage>
</organism>
<dbReference type="InterPro" id="IPR014710">
    <property type="entry name" value="RmlC-like_jellyroll"/>
</dbReference>
<dbReference type="PANTHER" id="PTHR43280">
    <property type="entry name" value="ARAC-FAMILY TRANSCRIPTIONAL REGULATOR"/>
    <property type="match status" value="1"/>
</dbReference>
<evidence type="ECO:0000256" key="1">
    <source>
        <dbReference type="ARBA" id="ARBA00023015"/>
    </source>
</evidence>
<dbReference type="Gene3D" id="1.10.10.60">
    <property type="entry name" value="Homeodomain-like"/>
    <property type="match status" value="2"/>
</dbReference>
<evidence type="ECO:0000313" key="5">
    <source>
        <dbReference type="EMBL" id="MBC5741621.1"/>
    </source>
</evidence>
<dbReference type="SUPFAM" id="SSF46689">
    <property type="entry name" value="Homeodomain-like"/>
    <property type="match status" value="2"/>
</dbReference>
<dbReference type="Pfam" id="PF02311">
    <property type="entry name" value="AraC_binding"/>
    <property type="match status" value="1"/>
</dbReference>
<dbReference type="CDD" id="cd02208">
    <property type="entry name" value="cupin_RmlC-like"/>
    <property type="match status" value="1"/>
</dbReference>
<keyword evidence="1" id="KW-0805">Transcription regulation</keyword>
<gene>
    <name evidence="5" type="ORF">H8Z79_14520</name>
</gene>
<dbReference type="InterPro" id="IPR020449">
    <property type="entry name" value="Tscrpt_reg_AraC-type_HTH"/>
</dbReference>